<keyword evidence="3" id="KW-0378">Hydrolase</keyword>
<dbReference type="Proteomes" id="UP000285655">
    <property type="component" value="Unassembled WGS sequence"/>
</dbReference>
<dbReference type="Pfam" id="PF00753">
    <property type="entry name" value="Lactamase_B"/>
    <property type="match status" value="1"/>
</dbReference>
<keyword evidence="1" id="KW-1133">Transmembrane helix</keyword>
<gene>
    <name evidence="3" type="ORF">C4544_00795</name>
</gene>
<reference evidence="3 4" key="1">
    <citation type="journal article" date="2017" name="ISME J.">
        <title>Energy and carbon metabolisms in a deep terrestrial subsurface fluid microbial community.</title>
        <authorList>
            <person name="Momper L."/>
            <person name="Jungbluth S.P."/>
            <person name="Lee M.D."/>
            <person name="Amend J.P."/>
        </authorList>
    </citation>
    <scope>NUCLEOTIDE SEQUENCE [LARGE SCALE GENOMIC DNA]</scope>
    <source>
        <strain evidence="3">SURF_29</strain>
    </source>
</reference>
<dbReference type="GO" id="GO:0016787">
    <property type="term" value="F:hydrolase activity"/>
    <property type="evidence" value="ECO:0007669"/>
    <property type="project" value="UniProtKB-KW"/>
</dbReference>
<dbReference type="SUPFAM" id="SSF56281">
    <property type="entry name" value="Metallo-hydrolase/oxidoreductase"/>
    <property type="match status" value="1"/>
</dbReference>
<keyword evidence="1" id="KW-0472">Membrane</keyword>
<evidence type="ECO:0000256" key="1">
    <source>
        <dbReference type="SAM" id="Phobius"/>
    </source>
</evidence>
<comment type="caution">
    <text evidence="3">The sequence shown here is derived from an EMBL/GenBank/DDBJ whole genome shotgun (WGS) entry which is preliminary data.</text>
</comment>
<protein>
    <submittedName>
        <fullName evidence="3">MBL fold metallo-hydrolase</fullName>
    </submittedName>
</protein>
<evidence type="ECO:0000259" key="2">
    <source>
        <dbReference type="SMART" id="SM00849"/>
    </source>
</evidence>
<evidence type="ECO:0000313" key="4">
    <source>
        <dbReference type="Proteomes" id="UP000285655"/>
    </source>
</evidence>
<dbReference type="InterPro" id="IPR035681">
    <property type="entry name" value="ComA-like_MBL"/>
</dbReference>
<name>A0A419DG17_9BACT</name>
<feature type="domain" description="Metallo-beta-lactamase" evidence="2">
    <location>
        <begin position="56"/>
        <end position="252"/>
    </location>
</feature>
<dbReference type="InterPro" id="IPR052159">
    <property type="entry name" value="Competence_DNA_uptake"/>
</dbReference>
<evidence type="ECO:0000313" key="3">
    <source>
        <dbReference type="EMBL" id="RJO62025.1"/>
    </source>
</evidence>
<keyword evidence="1" id="KW-0812">Transmembrane</keyword>
<dbReference type="Gene3D" id="3.60.15.10">
    <property type="entry name" value="Ribonuclease Z/Hydroxyacylglutathione hydrolase-like"/>
    <property type="match status" value="1"/>
</dbReference>
<dbReference type="SMART" id="SM00849">
    <property type="entry name" value="Lactamase_B"/>
    <property type="match status" value="1"/>
</dbReference>
<proteinExistence type="predicted"/>
<sequence length="294" mass="32853">MKISERGACLEQRNKTRKIFSPIALLVLLAAFLGIWISVFASSEKNLEVTFFDVGQGDSALIEFPDGKNALIDGGPDKKVLEGLGKEMPFYRRKLDIIFLSHPHADHLAGIIHVMKRYEVGRIVMTDAIHTSPEYEEFLKIIKEKNIPVTKTVQGTEFDFGNSAEAKILYHEGALKTENLNDTSAIIFLNYQESGFLFMGDLEKDASGSILTLNPELSTDVIKVPHHGSQDAFNENLYQKTGAKYAVISVGANKYGHPYPPLLDFFQNSNIKLLRTDQDGNIEFVSDGRNLKNK</sequence>
<dbReference type="CDD" id="cd07731">
    <property type="entry name" value="ComA-like_MBL-fold"/>
    <property type="match status" value="1"/>
</dbReference>
<organism evidence="3 4">
    <name type="scientific">candidate division WS5 bacterium</name>
    <dbReference type="NCBI Taxonomy" id="2093353"/>
    <lineage>
        <taxon>Bacteria</taxon>
        <taxon>candidate division WS5</taxon>
    </lineage>
</organism>
<accession>A0A419DG17</accession>
<dbReference type="PANTHER" id="PTHR30619">
    <property type="entry name" value="DNA INTERNALIZATION/COMPETENCE PROTEIN COMEC/REC2"/>
    <property type="match status" value="1"/>
</dbReference>
<feature type="transmembrane region" description="Helical" evidence="1">
    <location>
        <begin position="20"/>
        <end position="41"/>
    </location>
</feature>
<dbReference type="AlphaFoldDB" id="A0A419DG17"/>
<dbReference type="EMBL" id="QZJW01000005">
    <property type="protein sequence ID" value="RJO62025.1"/>
    <property type="molecule type" value="Genomic_DNA"/>
</dbReference>
<dbReference type="InterPro" id="IPR036866">
    <property type="entry name" value="RibonucZ/Hydroxyglut_hydro"/>
</dbReference>
<dbReference type="PANTHER" id="PTHR30619:SF1">
    <property type="entry name" value="RECOMBINATION PROTEIN 2"/>
    <property type="match status" value="1"/>
</dbReference>
<dbReference type="InterPro" id="IPR001279">
    <property type="entry name" value="Metallo-B-lactamas"/>
</dbReference>